<accession>A0A3A1U238</accession>
<evidence type="ECO:0000313" key="2">
    <source>
        <dbReference type="Proteomes" id="UP000265742"/>
    </source>
</evidence>
<dbReference type="SUPFAM" id="SSF51419">
    <property type="entry name" value="PLP-binding barrel"/>
    <property type="match status" value="1"/>
</dbReference>
<dbReference type="RefSeq" id="WP_119480943.1">
    <property type="nucleotide sequence ID" value="NZ_QXTG01000001.1"/>
</dbReference>
<reference evidence="2" key="1">
    <citation type="submission" date="2018-09" db="EMBL/GenBank/DDBJ databases">
        <authorList>
            <person name="Kim I."/>
        </authorList>
    </citation>
    <scope>NUCLEOTIDE SEQUENCE [LARGE SCALE GENOMIC DNA]</scope>
    <source>
        <strain evidence="2">DD4a</strain>
    </source>
</reference>
<protein>
    <submittedName>
        <fullName evidence="1">Amino acid deaminase/aldolase</fullName>
    </submittedName>
</protein>
<dbReference type="GO" id="GO:0008721">
    <property type="term" value="F:D-serine ammonia-lyase activity"/>
    <property type="evidence" value="ECO:0007669"/>
    <property type="project" value="TreeGrafter"/>
</dbReference>
<name>A0A3A1U238_9MICO</name>
<dbReference type="PANTHER" id="PTHR28004">
    <property type="entry name" value="ZGC:162816-RELATED"/>
    <property type="match status" value="1"/>
</dbReference>
<dbReference type="EMBL" id="QXTG01000001">
    <property type="protein sequence ID" value="RIX30581.1"/>
    <property type="molecule type" value="Genomic_DNA"/>
</dbReference>
<organism evidence="1 2">
    <name type="scientific">Amnibacterium setariae</name>
    <dbReference type="NCBI Taxonomy" id="2306585"/>
    <lineage>
        <taxon>Bacteria</taxon>
        <taxon>Bacillati</taxon>
        <taxon>Actinomycetota</taxon>
        <taxon>Actinomycetes</taxon>
        <taxon>Micrococcales</taxon>
        <taxon>Microbacteriaceae</taxon>
        <taxon>Amnibacterium</taxon>
    </lineage>
</organism>
<comment type="caution">
    <text evidence="1">The sequence shown here is derived from an EMBL/GenBank/DDBJ whole genome shotgun (WGS) entry which is preliminary data.</text>
</comment>
<evidence type="ECO:0000313" key="1">
    <source>
        <dbReference type="EMBL" id="RIX30581.1"/>
    </source>
</evidence>
<dbReference type="Proteomes" id="UP000265742">
    <property type="component" value="Unassembled WGS sequence"/>
</dbReference>
<keyword evidence="2" id="KW-1185">Reference proteome</keyword>
<dbReference type="AlphaFoldDB" id="A0A3A1U238"/>
<dbReference type="InterPro" id="IPR029066">
    <property type="entry name" value="PLP-binding_barrel"/>
</dbReference>
<dbReference type="InterPro" id="IPR051466">
    <property type="entry name" value="D-amino_acid_metab_enzyme"/>
</dbReference>
<dbReference type="Gene3D" id="3.20.20.10">
    <property type="entry name" value="Alanine racemase"/>
    <property type="match status" value="1"/>
</dbReference>
<gene>
    <name evidence="1" type="ORF">D1781_03960</name>
</gene>
<sequence>MTLLAPSAATPWLAPDRFWPGVIAATADLDAPVGVLELDALAWNAADLVRRAGGTPIRLASKSLRVREAIEAVLALPGWHGVLAYSLREALRLATRIDDVVLGYPTVDRGAIAALARDEEAARRITLMVDSVDQLDVVDAVVPPDRRPELRVAIDLDMSIDLPVLGHLGVRRSPLRDAASAVALGREVARRAGFRLVGLMGYEAQIAGVVDRYGANLAHERVIAEVKRRSAAQAFARREAAVAGLSEIAELEFVNGGGTGSIESTITDSSVTELTAGSGLFAGHLFDRYRTFRPAPAASFLLSVVRTPQTGLATVEGGGWIASGPIGPDRRPLPVWPPRLAYEAREQAGEVQTPLRGGALRTGDRVVLRHAKSGEPAERLAAYRLVRGGVRQGEWPTYRGEGMTFT</sequence>
<dbReference type="PANTHER" id="PTHR28004:SF2">
    <property type="entry name" value="D-SERINE DEHYDRATASE"/>
    <property type="match status" value="1"/>
</dbReference>
<dbReference type="GO" id="GO:0036088">
    <property type="term" value="P:D-serine catabolic process"/>
    <property type="evidence" value="ECO:0007669"/>
    <property type="project" value="TreeGrafter"/>
</dbReference>
<proteinExistence type="predicted"/>
<dbReference type="OrthoDB" id="2445260at2"/>